<dbReference type="Pfam" id="PF12911">
    <property type="entry name" value="OppC_N"/>
    <property type="match status" value="1"/>
</dbReference>
<dbReference type="InterPro" id="IPR000515">
    <property type="entry name" value="MetI-like"/>
</dbReference>
<evidence type="ECO:0000256" key="4">
    <source>
        <dbReference type="ARBA" id="ARBA00022692"/>
    </source>
</evidence>
<dbReference type="InterPro" id="IPR025966">
    <property type="entry name" value="OppC_N"/>
</dbReference>
<dbReference type="PANTHER" id="PTHR43386:SF1">
    <property type="entry name" value="D,D-DIPEPTIDE TRANSPORT SYSTEM PERMEASE PROTEIN DDPC-RELATED"/>
    <property type="match status" value="1"/>
</dbReference>
<evidence type="ECO:0000256" key="2">
    <source>
        <dbReference type="ARBA" id="ARBA00022448"/>
    </source>
</evidence>
<sequence length="288" mass="31480">MAFDDKMKQNTFAGTIWRRFKRNKLAVAGAIIVIIFFVISFLAPIISPYEPNAQNLLERLSPPSQAHLFGTDELGRDVLSRVLWGSRISLKVGFVAVGIFILIGTVLGAISGYYGGWIDNFIMRLVDIILCFPGFFLILMVIAMLEPNINYVMAVIGLVSWPGVARLVRAEFLKLKKQEFVEAAVALGLSDARIIFRHILPNAMAPVLVAATLGVASAILVESGLSFLGLGVQPPTSSWGNILTSGKDYLLQGAWWLSAFPGLAIFITVLSYNLLGEGLRDALDPRLK</sequence>
<name>A0A2M6ZI25_9BACT</name>
<protein>
    <submittedName>
        <fullName evidence="9">Peptide ABC transporter permease</fullName>
    </submittedName>
</protein>
<feature type="transmembrane region" description="Helical" evidence="7">
    <location>
        <begin position="207"/>
        <end position="233"/>
    </location>
</feature>
<feature type="transmembrane region" description="Helical" evidence="7">
    <location>
        <begin position="253"/>
        <end position="275"/>
    </location>
</feature>
<keyword evidence="6 7" id="KW-0472">Membrane</keyword>
<dbReference type="PANTHER" id="PTHR43386">
    <property type="entry name" value="OLIGOPEPTIDE TRANSPORT SYSTEM PERMEASE PROTEIN APPC"/>
    <property type="match status" value="1"/>
</dbReference>
<dbReference type="InterPro" id="IPR035906">
    <property type="entry name" value="MetI-like_sf"/>
</dbReference>
<evidence type="ECO:0000256" key="6">
    <source>
        <dbReference type="ARBA" id="ARBA00023136"/>
    </source>
</evidence>
<dbReference type="PROSITE" id="PS50928">
    <property type="entry name" value="ABC_TM1"/>
    <property type="match status" value="1"/>
</dbReference>
<proteinExistence type="inferred from homology"/>
<feature type="transmembrane region" description="Helical" evidence="7">
    <location>
        <begin position="92"/>
        <end position="113"/>
    </location>
</feature>
<dbReference type="InterPro" id="IPR050366">
    <property type="entry name" value="BP-dependent_transpt_permease"/>
</dbReference>
<keyword evidence="3" id="KW-1003">Cell membrane</keyword>
<reference evidence="10" key="1">
    <citation type="submission" date="2017-09" db="EMBL/GenBank/DDBJ databases">
        <title>Depth-based differentiation of microbial function through sediment-hosted aquifers and enrichment of novel symbionts in the deep terrestrial subsurface.</title>
        <authorList>
            <person name="Probst A.J."/>
            <person name="Ladd B."/>
            <person name="Jarett J.K."/>
            <person name="Geller-Mcgrath D.E."/>
            <person name="Sieber C.M.K."/>
            <person name="Emerson J.B."/>
            <person name="Anantharaman K."/>
            <person name="Thomas B.C."/>
            <person name="Malmstrom R."/>
            <person name="Stieglmeier M."/>
            <person name="Klingl A."/>
            <person name="Woyke T."/>
            <person name="Ryan C.M."/>
            <person name="Banfield J.F."/>
        </authorList>
    </citation>
    <scope>NUCLEOTIDE SEQUENCE [LARGE SCALE GENOMIC DNA]</scope>
</reference>
<organism evidence="9 10">
    <name type="scientific">Candidatus Desantisbacteria bacterium CG07_land_8_20_14_0_80_39_15</name>
    <dbReference type="NCBI Taxonomy" id="1974549"/>
    <lineage>
        <taxon>Bacteria</taxon>
        <taxon>Candidatus Desantisiibacteriota</taxon>
    </lineage>
</organism>
<evidence type="ECO:0000256" key="3">
    <source>
        <dbReference type="ARBA" id="ARBA00022475"/>
    </source>
</evidence>
<dbReference type="AlphaFoldDB" id="A0A2M6ZI25"/>
<keyword evidence="5 7" id="KW-1133">Transmembrane helix</keyword>
<feature type="transmembrane region" description="Helical" evidence="7">
    <location>
        <begin position="25"/>
        <end position="46"/>
    </location>
</feature>
<dbReference type="EMBL" id="PEWN01000022">
    <property type="protein sequence ID" value="PIU52019.1"/>
    <property type="molecule type" value="Genomic_DNA"/>
</dbReference>
<evidence type="ECO:0000256" key="7">
    <source>
        <dbReference type="RuleBase" id="RU363032"/>
    </source>
</evidence>
<feature type="transmembrane region" description="Helical" evidence="7">
    <location>
        <begin position="151"/>
        <end position="168"/>
    </location>
</feature>
<dbReference type="InterPro" id="IPR053523">
    <property type="entry name" value="Oligopeptide_permease_AppC"/>
</dbReference>
<dbReference type="Gene3D" id="1.10.3720.10">
    <property type="entry name" value="MetI-like"/>
    <property type="match status" value="1"/>
</dbReference>
<gene>
    <name evidence="9" type="ORF">COS91_01440</name>
</gene>
<dbReference type="Proteomes" id="UP000229227">
    <property type="component" value="Unassembled WGS sequence"/>
</dbReference>
<evidence type="ECO:0000259" key="8">
    <source>
        <dbReference type="PROSITE" id="PS50928"/>
    </source>
</evidence>
<dbReference type="SUPFAM" id="SSF161098">
    <property type="entry name" value="MetI-like"/>
    <property type="match status" value="1"/>
</dbReference>
<keyword evidence="4 7" id="KW-0812">Transmembrane</keyword>
<dbReference type="CDD" id="cd06261">
    <property type="entry name" value="TM_PBP2"/>
    <property type="match status" value="1"/>
</dbReference>
<evidence type="ECO:0000256" key="5">
    <source>
        <dbReference type="ARBA" id="ARBA00022989"/>
    </source>
</evidence>
<evidence type="ECO:0000313" key="10">
    <source>
        <dbReference type="Proteomes" id="UP000229227"/>
    </source>
</evidence>
<feature type="transmembrane region" description="Helical" evidence="7">
    <location>
        <begin position="125"/>
        <end position="145"/>
    </location>
</feature>
<comment type="caution">
    <text evidence="9">The sequence shown here is derived from an EMBL/GenBank/DDBJ whole genome shotgun (WGS) entry which is preliminary data.</text>
</comment>
<keyword evidence="2 7" id="KW-0813">Transport</keyword>
<dbReference type="GO" id="GO:0005886">
    <property type="term" value="C:plasma membrane"/>
    <property type="evidence" value="ECO:0007669"/>
    <property type="project" value="UniProtKB-SubCell"/>
</dbReference>
<evidence type="ECO:0000256" key="1">
    <source>
        <dbReference type="ARBA" id="ARBA00004651"/>
    </source>
</evidence>
<dbReference type="Pfam" id="PF00528">
    <property type="entry name" value="BPD_transp_1"/>
    <property type="match status" value="1"/>
</dbReference>
<feature type="domain" description="ABC transmembrane type-1" evidence="8">
    <location>
        <begin position="86"/>
        <end position="276"/>
    </location>
</feature>
<comment type="similarity">
    <text evidence="7">Belongs to the binding-protein-dependent transport system permease family.</text>
</comment>
<dbReference type="NCBIfam" id="NF045476">
    <property type="entry name" value="Opp4C"/>
    <property type="match status" value="1"/>
</dbReference>
<accession>A0A2M6ZI25</accession>
<dbReference type="GO" id="GO:0055085">
    <property type="term" value="P:transmembrane transport"/>
    <property type="evidence" value="ECO:0007669"/>
    <property type="project" value="InterPro"/>
</dbReference>
<evidence type="ECO:0000313" key="9">
    <source>
        <dbReference type="EMBL" id="PIU52019.1"/>
    </source>
</evidence>
<comment type="subcellular location">
    <subcellularLocation>
        <location evidence="1 7">Cell membrane</location>
        <topology evidence="1 7">Multi-pass membrane protein</topology>
    </subcellularLocation>
</comment>